<dbReference type="InterPro" id="IPR025984">
    <property type="entry name" value="DCTPP"/>
</dbReference>
<evidence type="ECO:0000313" key="2">
    <source>
        <dbReference type="Proteomes" id="UP000199735"/>
    </source>
</evidence>
<dbReference type="CDD" id="cd11537">
    <property type="entry name" value="NTP-PPase_RS21-C6_like"/>
    <property type="match status" value="1"/>
</dbReference>
<dbReference type="GO" id="GO:0009143">
    <property type="term" value="P:nucleoside triphosphate catabolic process"/>
    <property type="evidence" value="ECO:0007669"/>
    <property type="project" value="InterPro"/>
</dbReference>
<dbReference type="RefSeq" id="WP_093881560.1">
    <property type="nucleotide sequence ID" value="NZ_FOCD01000006.1"/>
</dbReference>
<dbReference type="EMBL" id="FOCD01000006">
    <property type="protein sequence ID" value="SEO08969.1"/>
    <property type="molecule type" value="Genomic_DNA"/>
</dbReference>
<comment type="caution">
    <text evidence="1">The sequence shown here is derived from an EMBL/GenBank/DDBJ whole genome shotgun (WGS) entry which is preliminary data.</text>
</comment>
<accession>A0AAX2EJV5</accession>
<name>A0AAX2EJV5_9BACI</name>
<dbReference type="InterPro" id="IPR052555">
    <property type="entry name" value="dCTP_Pyrophosphatase"/>
</dbReference>
<sequence>MEDLKKAVLRFRDERDWGQFHNAKDLALSLNLEAAELLENFQWKTSEEASETKMEEIKQEVADVMMYLLLFCDRLDIDLEEAVRSKLLINDKKYPVDKSFGNKTKYTEL</sequence>
<dbReference type="PANTHER" id="PTHR46523:SF1">
    <property type="entry name" value="DCTP PYROPHOSPHATASE 1"/>
    <property type="match status" value="1"/>
</dbReference>
<organism evidence="1 2">
    <name type="scientific">Terribacillus saccharophilus</name>
    <dbReference type="NCBI Taxonomy" id="361277"/>
    <lineage>
        <taxon>Bacteria</taxon>
        <taxon>Bacillati</taxon>
        <taxon>Bacillota</taxon>
        <taxon>Bacilli</taxon>
        <taxon>Bacillales</taxon>
        <taxon>Bacillaceae</taxon>
        <taxon>Terribacillus</taxon>
    </lineage>
</organism>
<gene>
    <name evidence="1" type="ORF">SAMN04489762_3462</name>
</gene>
<reference evidence="1 2" key="1">
    <citation type="submission" date="2016-10" db="EMBL/GenBank/DDBJ databases">
        <authorList>
            <person name="Varghese N."/>
            <person name="Submissions S."/>
        </authorList>
    </citation>
    <scope>NUCLEOTIDE SEQUENCE [LARGE SCALE GENOMIC DNA]</scope>
    <source>
        <strain evidence="1 2">DSM 21619</strain>
    </source>
</reference>
<proteinExistence type="predicted"/>
<dbReference type="GO" id="GO:0047429">
    <property type="term" value="F:nucleoside triphosphate diphosphatase activity"/>
    <property type="evidence" value="ECO:0007669"/>
    <property type="project" value="InterPro"/>
</dbReference>
<dbReference type="Proteomes" id="UP000199735">
    <property type="component" value="Unassembled WGS sequence"/>
</dbReference>
<protein>
    <submittedName>
        <fullName evidence="1">NTP pyrophosphatase, house-cleaning of non-canonical NTPs</fullName>
    </submittedName>
</protein>
<dbReference type="Pfam" id="PF12643">
    <property type="entry name" value="MazG-like"/>
    <property type="match status" value="1"/>
</dbReference>
<dbReference type="PANTHER" id="PTHR46523">
    <property type="entry name" value="DCTP PYROPHOSPHATASE 1"/>
    <property type="match status" value="1"/>
</dbReference>
<dbReference type="PIRSF" id="PIRSF029826">
    <property type="entry name" value="UCP029826_pph"/>
    <property type="match status" value="1"/>
</dbReference>
<evidence type="ECO:0000313" key="1">
    <source>
        <dbReference type="EMBL" id="SEO08969.1"/>
    </source>
</evidence>
<dbReference type="SUPFAM" id="SSF101386">
    <property type="entry name" value="all-alpha NTP pyrophosphatases"/>
    <property type="match status" value="1"/>
</dbReference>
<dbReference type="AlphaFoldDB" id="A0AAX2EJV5"/>
<dbReference type="Gene3D" id="1.10.287.1080">
    <property type="entry name" value="MazG-like"/>
    <property type="match status" value="1"/>
</dbReference>